<dbReference type="InterPro" id="IPR013237">
    <property type="entry name" value="Phage_T7_Gp4_N"/>
</dbReference>
<dbReference type="Gene3D" id="3.90.580.10">
    <property type="entry name" value="Zinc finger, CHC2-type domain"/>
    <property type="match status" value="1"/>
</dbReference>
<gene>
    <name evidence="3" type="ORF">B1A_06887</name>
</gene>
<accession>T1BLY9</accession>
<feature type="domain" description="DNA primase/helicase Gp4 N-terminal Bacteriophage T7-like" evidence="2">
    <location>
        <begin position="32"/>
        <end position="68"/>
    </location>
</feature>
<dbReference type="SUPFAM" id="SSF57783">
    <property type="entry name" value="Zinc beta-ribbon"/>
    <property type="match status" value="1"/>
</dbReference>
<reference evidence="3" key="2">
    <citation type="journal article" date="2014" name="ISME J.">
        <title>Microbial stratification in low pH oxic and suboxic macroscopic growths along an acid mine drainage.</title>
        <authorList>
            <person name="Mendez-Garcia C."/>
            <person name="Mesa V."/>
            <person name="Sprenger R.R."/>
            <person name="Richter M."/>
            <person name="Diez M.S."/>
            <person name="Solano J."/>
            <person name="Bargiela R."/>
            <person name="Golyshina O.V."/>
            <person name="Manteca A."/>
            <person name="Ramos J.L."/>
            <person name="Gallego J.R."/>
            <person name="Llorente I."/>
            <person name="Martins Dos Santos V.A."/>
            <person name="Jensen O.N."/>
            <person name="Pelaez A.I."/>
            <person name="Sanchez J."/>
            <person name="Ferrer M."/>
        </authorList>
    </citation>
    <scope>NUCLEOTIDE SEQUENCE</scope>
</reference>
<proteinExistence type="predicted"/>
<dbReference type="AlphaFoldDB" id="T1BLY9"/>
<dbReference type="Pfam" id="PF23639">
    <property type="entry name" value="DUF7146"/>
    <property type="match status" value="1"/>
</dbReference>
<dbReference type="GO" id="GO:0004386">
    <property type="term" value="F:helicase activity"/>
    <property type="evidence" value="ECO:0007669"/>
    <property type="project" value="InterPro"/>
</dbReference>
<dbReference type="GO" id="GO:0003677">
    <property type="term" value="F:DNA binding"/>
    <property type="evidence" value="ECO:0007669"/>
    <property type="project" value="InterPro"/>
</dbReference>
<dbReference type="GO" id="GO:0008270">
    <property type="term" value="F:zinc ion binding"/>
    <property type="evidence" value="ECO:0007669"/>
    <property type="project" value="InterPro"/>
</dbReference>
<evidence type="ECO:0000259" key="2">
    <source>
        <dbReference type="SMART" id="SM00778"/>
    </source>
</evidence>
<dbReference type="EMBL" id="AUZX01004985">
    <property type="protein sequence ID" value="EQD69498.1"/>
    <property type="molecule type" value="Genomic_DNA"/>
</dbReference>
<dbReference type="SMART" id="SM00778">
    <property type="entry name" value="Prim_Zn_Ribbon"/>
    <property type="match status" value="1"/>
</dbReference>
<dbReference type="InterPro" id="IPR036977">
    <property type="entry name" value="DNA_primase_Znf_CHC2"/>
</dbReference>
<protein>
    <submittedName>
        <fullName evidence="3">Phage P4 alpha, zinc-binding domain protein</fullName>
    </submittedName>
</protein>
<comment type="caution">
    <text evidence="3">The sequence shown here is derived from an EMBL/GenBank/DDBJ whole genome shotgun (WGS) entry which is preliminary data.</text>
</comment>
<reference evidence="3" key="1">
    <citation type="submission" date="2013-08" db="EMBL/GenBank/DDBJ databases">
        <authorList>
            <person name="Mendez C."/>
            <person name="Richter M."/>
            <person name="Ferrer M."/>
            <person name="Sanchez J."/>
        </authorList>
    </citation>
    <scope>NUCLEOTIDE SEQUENCE</scope>
</reference>
<dbReference type="GO" id="GO:0006260">
    <property type="term" value="P:DNA replication"/>
    <property type="evidence" value="ECO:0007669"/>
    <property type="project" value="InterPro"/>
</dbReference>
<name>T1BLY9_9ZZZZ</name>
<dbReference type="InterPro" id="IPR055570">
    <property type="entry name" value="DUF7146"/>
</dbReference>
<dbReference type="Pfam" id="PF08273">
    <property type="entry name" value="Zn_Ribbon_Prim"/>
    <property type="match status" value="1"/>
</dbReference>
<evidence type="ECO:0000256" key="1">
    <source>
        <dbReference type="SAM" id="MobiDB-lite"/>
    </source>
</evidence>
<feature type="region of interest" description="Disordered" evidence="1">
    <location>
        <begin position="92"/>
        <end position="117"/>
    </location>
</feature>
<sequence>MLRAADLHAQLGASWPAILAQLGIPEESLRPKKPGPCPACGGRDRFTFDNRKLRGDFFCRGCGAGDGFALLMRVYGWGFPEARRQVMRAAGLDGRDEPTPRQTAPIAPGAANDAPPTVATPSNRVRALVRSACAVAECPDAVDYLDSRGLWPLPPDCELRAHPTVDYWQDGHRVGKFPALLAEVRDHAGALVTAHVTYLHAGRKLEGHEPRKLLGPLTGREGCAVRLMPAGELLGIAEGIETALSAAALDGVPVWAALNTTLLGKFEPPPACRRFGSTPTGTSLDCSPRPT</sequence>
<organism evidence="3">
    <name type="scientific">mine drainage metagenome</name>
    <dbReference type="NCBI Taxonomy" id="410659"/>
    <lineage>
        <taxon>unclassified sequences</taxon>
        <taxon>metagenomes</taxon>
        <taxon>ecological metagenomes</taxon>
    </lineage>
</organism>
<evidence type="ECO:0000313" key="3">
    <source>
        <dbReference type="EMBL" id="EQD69498.1"/>
    </source>
</evidence>